<feature type="region of interest" description="Disordered" evidence="1">
    <location>
        <begin position="149"/>
        <end position="168"/>
    </location>
</feature>
<protein>
    <submittedName>
        <fullName evidence="2">Uncharacterized protein</fullName>
    </submittedName>
</protein>
<sequence length="686" mass="75977">MGFFKAERAVMSAMFHIMKLGFKMAMGKKTTALPHPSPRALTTSDAQQPKLDDTKSSSKNIQKWQYQARVMSSLNSCLYKNGAMVPFHCLFETTLLSPGANYFESSTTKSTCLENQKSSFNVLNLAIHNGGAMTPFHAMFEPGLLQDPSDHTESFTTDDDTSTGVDGRISPTSSSYYSHITFSESENLPHTRRSSWATTIDLSREEDALKLSAEHMEVTEESCVLLDYQHYHHFITVESPDLHSNASDDSSVSDFTNDTWKVTNESSEEIQYEARPEEIVLKDSNLQCFEHGEVATAEFEAVICAGEDANCPADENLVGDESSMYEDGSEVPPPASREEAAAWAHSHCPTNPEGTKIKILKDQHGKEYVLYRDCVHCLPKELAPEFSDGASDEGTESECDENFEDDSDDDHENAGTYEDGETSDEDNTETSDADVSDTPNSTEAEATAIYNYETTSEPSYSQREKISYANPSDLCQGAWLLYKCEENDWYMDAFRDYFEEWHPLSFLKSRRPLPGRSPLRQVQSINDLSDDDGDASPAAEAVTVEASHTHSREPRESQSQAPKSEDIVGPCGHHITVGNVSSEEQAISKFTSCGRHRRNGLLADCRLAAVDEFRADGSFKAGGDGRAKSVTDWVKTAWPAAWGAEVRLTEADGTSCFLDTGETAIPGEYRGERRGSSSLWDDDDEE</sequence>
<dbReference type="Proteomes" id="UP000284375">
    <property type="component" value="Unassembled WGS sequence"/>
</dbReference>
<gene>
    <name evidence="2" type="ORF">VSDG_05011</name>
</gene>
<evidence type="ECO:0000313" key="3">
    <source>
        <dbReference type="Proteomes" id="UP000284375"/>
    </source>
</evidence>
<reference evidence="2 3" key="1">
    <citation type="submission" date="2015-09" db="EMBL/GenBank/DDBJ databases">
        <title>Host preference determinants of Valsa canker pathogens revealed by comparative genomics.</title>
        <authorList>
            <person name="Yin Z."/>
            <person name="Huang L."/>
        </authorList>
    </citation>
    <scope>NUCLEOTIDE SEQUENCE [LARGE SCALE GENOMIC DNA]</scope>
    <source>
        <strain evidence="2 3">YSFL</strain>
    </source>
</reference>
<comment type="caution">
    <text evidence="2">The sequence shown here is derived from an EMBL/GenBank/DDBJ whole genome shotgun (WGS) entry which is preliminary data.</text>
</comment>
<feature type="region of interest" description="Disordered" evidence="1">
    <location>
        <begin position="526"/>
        <end position="569"/>
    </location>
</feature>
<dbReference type="AlphaFoldDB" id="A0A423VYK8"/>
<feature type="compositionally biased region" description="Acidic residues" evidence="1">
    <location>
        <begin position="390"/>
        <end position="411"/>
    </location>
</feature>
<dbReference type="EMBL" id="LJZO01000021">
    <property type="protein sequence ID" value="ROV96111.1"/>
    <property type="molecule type" value="Genomic_DNA"/>
</dbReference>
<feature type="compositionally biased region" description="Acidic residues" evidence="1">
    <location>
        <begin position="418"/>
        <end position="435"/>
    </location>
</feature>
<organism evidence="2 3">
    <name type="scientific">Cytospora chrysosperma</name>
    <name type="common">Cytospora canker fungus</name>
    <name type="synonym">Sphaeria chrysosperma</name>
    <dbReference type="NCBI Taxonomy" id="252740"/>
    <lineage>
        <taxon>Eukaryota</taxon>
        <taxon>Fungi</taxon>
        <taxon>Dikarya</taxon>
        <taxon>Ascomycota</taxon>
        <taxon>Pezizomycotina</taxon>
        <taxon>Sordariomycetes</taxon>
        <taxon>Sordariomycetidae</taxon>
        <taxon>Diaporthales</taxon>
        <taxon>Cytosporaceae</taxon>
        <taxon>Cytospora</taxon>
    </lineage>
</organism>
<feature type="region of interest" description="Disordered" evidence="1">
    <location>
        <begin position="33"/>
        <end position="58"/>
    </location>
</feature>
<dbReference type="OrthoDB" id="5238794at2759"/>
<name>A0A423VYK8_CYTCH</name>
<feature type="region of interest" description="Disordered" evidence="1">
    <location>
        <begin position="385"/>
        <end position="444"/>
    </location>
</feature>
<evidence type="ECO:0000256" key="1">
    <source>
        <dbReference type="SAM" id="MobiDB-lite"/>
    </source>
</evidence>
<keyword evidence="3" id="KW-1185">Reference proteome</keyword>
<proteinExistence type="predicted"/>
<accession>A0A423VYK8</accession>
<feature type="compositionally biased region" description="Basic and acidic residues" evidence="1">
    <location>
        <begin position="547"/>
        <end position="556"/>
    </location>
</feature>
<feature type="region of interest" description="Disordered" evidence="1">
    <location>
        <begin position="666"/>
        <end position="686"/>
    </location>
</feature>
<evidence type="ECO:0000313" key="2">
    <source>
        <dbReference type="EMBL" id="ROV96111.1"/>
    </source>
</evidence>